<protein>
    <recommendedName>
        <fullName evidence="1">F-box domain-containing protein</fullName>
    </recommendedName>
</protein>
<dbReference type="SUPFAM" id="SSF81383">
    <property type="entry name" value="F-box domain"/>
    <property type="match status" value="1"/>
</dbReference>
<evidence type="ECO:0000313" key="2">
    <source>
        <dbReference type="EMBL" id="KAI9268857.1"/>
    </source>
</evidence>
<dbReference type="PANTHER" id="PTHR38926:SF5">
    <property type="entry name" value="F-BOX AND LEUCINE-RICH REPEAT PROTEIN 6"/>
    <property type="match status" value="1"/>
</dbReference>
<dbReference type="AlphaFoldDB" id="A0AAD5KEH6"/>
<proteinExistence type="predicted"/>
<keyword evidence="3" id="KW-1185">Reference proteome</keyword>
<evidence type="ECO:0000313" key="3">
    <source>
        <dbReference type="Proteomes" id="UP001209540"/>
    </source>
</evidence>
<dbReference type="PROSITE" id="PS50181">
    <property type="entry name" value="FBOX"/>
    <property type="match status" value="1"/>
</dbReference>
<gene>
    <name evidence="2" type="ORF">BDA99DRAFT_335716</name>
</gene>
<dbReference type="SUPFAM" id="SSF52058">
    <property type="entry name" value="L domain-like"/>
    <property type="match status" value="1"/>
</dbReference>
<sequence>MFNNRYQDCKLLTTLPYDVINLIINHLSLHERIQCIQVCKTWRSLFLSSSKMWSDISECQNIAHNLSQYDIKGKDIQKVDILKDTPSGAAFLWGLQCTNIRSLTMAYHDPGQKVLFHLTRYSLTNLCIVMMTQTTTEAFFSMLFNSCQNLQCLEINISIVNRQATGFSDWKDAEVANKISKSTQAIEAMKRLQELRISQYKTMRQVVFKRILSYFTGLKHLYLAGGFDDFPLMNDRPGFLDWVDDTFPSLQTIWPVRSSRTIFIRDKISIPHLKNEIIYGKQGRKSLTYDGARINPKSVDRFLKKHAPILDAFHTTVDYSSEPSFNAMQRFINRDLVAAAYHLQSLIIENYASGVYVDGVPIAFPKFDLEPALSHFPSLEQLKVIGINLKDTTTATERDKETKNDEREKHYRSLRGVEFSYCKGFDKSMLSTCINNRFQQKMDYVRFMGLDDLLDDALDAVAKNVQSLGQLGFGQEELDNNTIRRIADVWSSKQLRSLRLYLNTFKENEEIESQQDAIAYAQQKLKYTTVNDAILLAYDRRTWA</sequence>
<dbReference type="PANTHER" id="PTHR38926">
    <property type="entry name" value="F-BOX DOMAIN CONTAINING PROTEIN, EXPRESSED"/>
    <property type="match status" value="1"/>
</dbReference>
<dbReference type="InterPro" id="IPR001810">
    <property type="entry name" value="F-box_dom"/>
</dbReference>
<dbReference type="InterPro" id="IPR036047">
    <property type="entry name" value="F-box-like_dom_sf"/>
</dbReference>
<dbReference type="InterPro" id="IPR032675">
    <property type="entry name" value="LRR_dom_sf"/>
</dbReference>
<dbReference type="EMBL" id="JAIXMP010000008">
    <property type="protein sequence ID" value="KAI9268857.1"/>
    <property type="molecule type" value="Genomic_DNA"/>
</dbReference>
<dbReference type="Proteomes" id="UP001209540">
    <property type="component" value="Unassembled WGS sequence"/>
</dbReference>
<dbReference type="SMART" id="SM00256">
    <property type="entry name" value="FBOX"/>
    <property type="match status" value="1"/>
</dbReference>
<dbReference type="Pfam" id="PF00646">
    <property type="entry name" value="F-box"/>
    <property type="match status" value="1"/>
</dbReference>
<name>A0AAD5KEH6_9FUNG</name>
<feature type="domain" description="F-box" evidence="1">
    <location>
        <begin position="9"/>
        <end position="56"/>
    </location>
</feature>
<dbReference type="Gene3D" id="3.80.10.10">
    <property type="entry name" value="Ribonuclease Inhibitor"/>
    <property type="match status" value="1"/>
</dbReference>
<organism evidence="2 3">
    <name type="scientific">Phascolomyces articulosus</name>
    <dbReference type="NCBI Taxonomy" id="60185"/>
    <lineage>
        <taxon>Eukaryota</taxon>
        <taxon>Fungi</taxon>
        <taxon>Fungi incertae sedis</taxon>
        <taxon>Mucoromycota</taxon>
        <taxon>Mucoromycotina</taxon>
        <taxon>Mucoromycetes</taxon>
        <taxon>Mucorales</taxon>
        <taxon>Lichtheimiaceae</taxon>
        <taxon>Phascolomyces</taxon>
    </lineage>
</organism>
<comment type="caution">
    <text evidence="2">The sequence shown here is derived from an EMBL/GenBank/DDBJ whole genome shotgun (WGS) entry which is preliminary data.</text>
</comment>
<reference evidence="2" key="2">
    <citation type="submission" date="2023-02" db="EMBL/GenBank/DDBJ databases">
        <authorList>
            <consortium name="DOE Joint Genome Institute"/>
            <person name="Mondo S.J."/>
            <person name="Chang Y."/>
            <person name="Wang Y."/>
            <person name="Ahrendt S."/>
            <person name="Andreopoulos W."/>
            <person name="Barry K."/>
            <person name="Beard J."/>
            <person name="Benny G.L."/>
            <person name="Blankenship S."/>
            <person name="Bonito G."/>
            <person name="Cuomo C."/>
            <person name="Desiro A."/>
            <person name="Gervers K.A."/>
            <person name="Hundley H."/>
            <person name="Kuo A."/>
            <person name="LaButti K."/>
            <person name="Lang B.F."/>
            <person name="Lipzen A."/>
            <person name="O'Donnell K."/>
            <person name="Pangilinan J."/>
            <person name="Reynolds N."/>
            <person name="Sandor L."/>
            <person name="Smith M.W."/>
            <person name="Tsang A."/>
            <person name="Grigoriev I.V."/>
            <person name="Stajich J.E."/>
            <person name="Spatafora J.W."/>
        </authorList>
    </citation>
    <scope>NUCLEOTIDE SEQUENCE</scope>
    <source>
        <strain evidence="2">RSA 2281</strain>
    </source>
</reference>
<reference evidence="2" key="1">
    <citation type="journal article" date="2022" name="IScience">
        <title>Evolution of zygomycete secretomes and the origins of terrestrial fungal ecologies.</title>
        <authorList>
            <person name="Chang Y."/>
            <person name="Wang Y."/>
            <person name="Mondo S."/>
            <person name="Ahrendt S."/>
            <person name="Andreopoulos W."/>
            <person name="Barry K."/>
            <person name="Beard J."/>
            <person name="Benny G.L."/>
            <person name="Blankenship S."/>
            <person name="Bonito G."/>
            <person name="Cuomo C."/>
            <person name="Desiro A."/>
            <person name="Gervers K.A."/>
            <person name="Hundley H."/>
            <person name="Kuo A."/>
            <person name="LaButti K."/>
            <person name="Lang B.F."/>
            <person name="Lipzen A."/>
            <person name="O'Donnell K."/>
            <person name="Pangilinan J."/>
            <person name="Reynolds N."/>
            <person name="Sandor L."/>
            <person name="Smith M.E."/>
            <person name="Tsang A."/>
            <person name="Grigoriev I.V."/>
            <person name="Stajich J.E."/>
            <person name="Spatafora J.W."/>
        </authorList>
    </citation>
    <scope>NUCLEOTIDE SEQUENCE</scope>
    <source>
        <strain evidence="2">RSA 2281</strain>
    </source>
</reference>
<dbReference type="CDD" id="cd09917">
    <property type="entry name" value="F-box_SF"/>
    <property type="match status" value="1"/>
</dbReference>
<evidence type="ECO:0000259" key="1">
    <source>
        <dbReference type="PROSITE" id="PS50181"/>
    </source>
</evidence>
<accession>A0AAD5KEH6</accession>